<feature type="non-terminal residue" evidence="1">
    <location>
        <position position="107"/>
    </location>
</feature>
<dbReference type="Proteomes" id="UP000271889">
    <property type="component" value="Unassembled WGS sequence"/>
</dbReference>
<reference evidence="1 2" key="1">
    <citation type="submission" date="2018-11" db="EMBL/GenBank/DDBJ databases">
        <authorList>
            <consortium name="Pathogen Informatics"/>
        </authorList>
    </citation>
    <scope>NUCLEOTIDE SEQUENCE [LARGE SCALE GENOMIC DNA]</scope>
</reference>
<sequence>MSERSRRKQRVQDDDELSLESVELDRAIESELLTCCYCQAPLKAIPLDIDDTSGEQRFFWACRNLKTKTCYFPMGLPNNIFWLKRTEEQRKRNYFPRPDIKFLPREF</sequence>
<dbReference type="AlphaFoldDB" id="A0A3P6QWQ8"/>
<evidence type="ECO:0000313" key="2">
    <source>
        <dbReference type="Proteomes" id="UP000271889"/>
    </source>
</evidence>
<dbReference type="EMBL" id="UYRV01006115">
    <property type="protein sequence ID" value="VDK53379.1"/>
    <property type="molecule type" value="Genomic_DNA"/>
</dbReference>
<keyword evidence="2" id="KW-1185">Reference proteome</keyword>
<proteinExistence type="predicted"/>
<protein>
    <submittedName>
        <fullName evidence="1">Uncharacterized protein</fullName>
    </submittedName>
</protein>
<dbReference type="OrthoDB" id="5835567at2759"/>
<name>A0A3P6QWQ8_CYLGO</name>
<gene>
    <name evidence="1" type="ORF">CGOC_LOCUS2659</name>
</gene>
<organism evidence="1 2">
    <name type="scientific">Cylicostephanus goldi</name>
    <name type="common">Nematode worm</name>
    <dbReference type="NCBI Taxonomy" id="71465"/>
    <lineage>
        <taxon>Eukaryota</taxon>
        <taxon>Metazoa</taxon>
        <taxon>Ecdysozoa</taxon>
        <taxon>Nematoda</taxon>
        <taxon>Chromadorea</taxon>
        <taxon>Rhabditida</taxon>
        <taxon>Rhabditina</taxon>
        <taxon>Rhabditomorpha</taxon>
        <taxon>Strongyloidea</taxon>
        <taxon>Strongylidae</taxon>
        <taxon>Cylicostephanus</taxon>
    </lineage>
</organism>
<evidence type="ECO:0000313" key="1">
    <source>
        <dbReference type="EMBL" id="VDK53379.1"/>
    </source>
</evidence>
<accession>A0A3P6QWQ8</accession>